<dbReference type="InterPro" id="IPR047575">
    <property type="entry name" value="Sm"/>
</dbReference>
<keyword evidence="6" id="KW-0694">RNA-binding</keyword>
<evidence type="ECO:0000256" key="9">
    <source>
        <dbReference type="ARBA" id="ARBA00023274"/>
    </source>
</evidence>
<evidence type="ECO:0000256" key="7">
    <source>
        <dbReference type="ARBA" id="ARBA00023187"/>
    </source>
</evidence>
<evidence type="ECO:0000313" key="14">
    <source>
        <dbReference type="Proteomes" id="UP000012073"/>
    </source>
</evidence>
<dbReference type="PANTHER" id="PTHR10701">
    <property type="entry name" value="SMALL NUCLEAR RIBONUCLEOPROTEIN-ASSOCIATED PROTEIN B AND N"/>
    <property type="match status" value="1"/>
</dbReference>
<dbReference type="GO" id="GO:0046540">
    <property type="term" value="C:U4/U6 x U5 tri-snRNP complex"/>
    <property type="evidence" value="ECO:0007669"/>
    <property type="project" value="TreeGrafter"/>
</dbReference>
<protein>
    <recommendedName>
        <fullName evidence="10">Sm protein B</fullName>
    </recommendedName>
</protein>
<keyword evidence="4" id="KW-0963">Cytoplasm</keyword>
<feature type="region of interest" description="Disordered" evidence="11">
    <location>
        <begin position="78"/>
        <end position="110"/>
    </location>
</feature>
<dbReference type="GO" id="GO:0071004">
    <property type="term" value="C:U2-type prespliceosome"/>
    <property type="evidence" value="ECO:0007669"/>
    <property type="project" value="TreeGrafter"/>
</dbReference>
<evidence type="ECO:0000256" key="6">
    <source>
        <dbReference type="ARBA" id="ARBA00022884"/>
    </source>
</evidence>
<evidence type="ECO:0000256" key="11">
    <source>
        <dbReference type="SAM" id="MobiDB-lite"/>
    </source>
</evidence>
<dbReference type="EMBL" id="HG001731">
    <property type="protein sequence ID" value="CDF35461.1"/>
    <property type="molecule type" value="Genomic_DNA"/>
</dbReference>
<name>R7QDE4_CHOCR</name>
<sequence length="195" mass="20572">MSLTKSSKMLQFINYRMRITLDDRRTLVGRFLAFDKHMNVVLADCEEFRKAKKAETEERRALGLVLLRGESVVSIAVESPPAPKKGKRSATAAGLTAQPDRPSPMGRGMAAPGLAGPAPGLGGGSLAAMQPQLSSNPQLYQPPPYGRGGPPMPAYGRGMAPPLGIPAPQAYGNGVRPGMPMPPPPGYGRGMVSPK</sequence>
<dbReference type="Gramene" id="CDF35461">
    <property type="protein sequence ID" value="CDF35461"/>
    <property type="gene ID" value="CHC_T00010242001"/>
</dbReference>
<dbReference type="AlphaFoldDB" id="R7QDE4"/>
<dbReference type="KEGG" id="ccp:CHC_T00010242001"/>
<dbReference type="GO" id="GO:0071013">
    <property type="term" value="C:catalytic step 2 spliceosome"/>
    <property type="evidence" value="ECO:0007669"/>
    <property type="project" value="TreeGrafter"/>
</dbReference>
<keyword evidence="7" id="KW-0508">mRNA splicing</keyword>
<reference evidence="14" key="1">
    <citation type="journal article" date="2013" name="Proc. Natl. Acad. Sci. U.S.A.">
        <title>Genome structure and metabolic features in the red seaweed Chondrus crispus shed light on evolution of the Archaeplastida.</title>
        <authorList>
            <person name="Collen J."/>
            <person name="Porcel B."/>
            <person name="Carre W."/>
            <person name="Ball S.G."/>
            <person name="Chaparro C."/>
            <person name="Tonon T."/>
            <person name="Barbeyron T."/>
            <person name="Michel G."/>
            <person name="Noel B."/>
            <person name="Valentin K."/>
            <person name="Elias M."/>
            <person name="Artiguenave F."/>
            <person name="Arun A."/>
            <person name="Aury J.M."/>
            <person name="Barbosa-Neto J.F."/>
            <person name="Bothwell J.H."/>
            <person name="Bouget F.Y."/>
            <person name="Brillet L."/>
            <person name="Cabello-Hurtado F."/>
            <person name="Capella-Gutierrez S."/>
            <person name="Charrier B."/>
            <person name="Cladiere L."/>
            <person name="Cock J.M."/>
            <person name="Coelho S.M."/>
            <person name="Colleoni C."/>
            <person name="Czjzek M."/>
            <person name="Da Silva C."/>
            <person name="Delage L."/>
            <person name="Denoeud F."/>
            <person name="Deschamps P."/>
            <person name="Dittami S.M."/>
            <person name="Gabaldon T."/>
            <person name="Gachon C.M."/>
            <person name="Groisillier A."/>
            <person name="Herve C."/>
            <person name="Jabbari K."/>
            <person name="Katinka M."/>
            <person name="Kloareg B."/>
            <person name="Kowalczyk N."/>
            <person name="Labadie K."/>
            <person name="Leblanc C."/>
            <person name="Lopez P.J."/>
            <person name="McLachlan D.H."/>
            <person name="Meslet-Cladiere L."/>
            <person name="Moustafa A."/>
            <person name="Nehr Z."/>
            <person name="Nyvall Collen P."/>
            <person name="Panaud O."/>
            <person name="Partensky F."/>
            <person name="Poulain J."/>
            <person name="Rensing S.A."/>
            <person name="Rousvoal S."/>
            <person name="Samson G."/>
            <person name="Symeonidi A."/>
            <person name="Weissenbach J."/>
            <person name="Zambounis A."/>
            <person name="Wincker P."/>
            <person name="Boyen C."/>
        </authorList>
    </citation>
    <scope>NUCLEOTIDE SEQUENCE [LARGE SCALE GENOMIC DNA]</scope>
    <source>
        <strain evidence="14">cv. Stackhouse</strain>
    </source>
</reference>
<organism evidence="13 14">
    <name type="scientific">Chondrus crispus</name>
    <name type="common">Carrageen Irish moss</name>
    <name type="synonym">Polymorpha crispa</name>
    <dbReference type="NCBI Taxonomy" id="2769"/>
    <lineage>
        <taxon>Eukaryota</taxon>
        <taxon>Rhodophyta</taxon>
        <taxon>Florideophyceae</taxon>
        <taxon>Rhodymeniophycidae</taxon>
        <taxon>Gigartinales</taxon>
        <taxon>Gigartinaceae</taxon>
        <taxon>Chondrus</taxon>
    </lineage>
</organism>
<dbReference type="GO" id="GO:0005687">
    <property type="term" value="C:U4 snRNP"/>
    <property type="evidence" value="ECO:0007669"/>
    <property type="project" value="TreeGrafter"/>
</dbReference>
<dbReference type="GO" id="GO:0005682">
    <property type="term" value="C:U5 snRNP"/>
    <property type="evidence" value="ECO:0007669"/>
    <property type="project" value="TreeGrafter"/>
</dbReference>
<dbReference type="GO" id="GO:0003723">
    <property type="term" value="F:RNA binding"/>
    <property type="evidence" value="ECO:0007669"/>
    <property type="project" value="UniProtKB-KW"/>
</dbReference>
<dbReference type="GO" id="GO:0070990">
    <property type="term" value="F:snRNP binding"/>
    <property type="evidence" value="ECO:0007669"/>
    <property type="project" value="TreeGrafter"/>
</dbReference>
<proteinExistence type="inferred from homology"/>
<dbReference type="RefSeq" id="XP_005715280.1">
    <property type="nucleotide sequence ID" value="XM_005715223.1"/>
</dbReference>
<evidence type="ECO:0000256" key="1">
    <source>
        <dbReference type="ARBA" id="ARBA00004123"/>
    </source>
</evidence>
<dbReference type="OrthoDB" id="2020720at2759"/>
<dbReference type="PANTHER" id="PTHR10701:SF0">
    <property type="entry name" value="SMALL NUCLEAR RIBONUCLEOPROTEIN-ASSOCIATED PROTEIN B"/>
    <property type="match status" value="1"/>
</dbReference>
<keyword evidence="14" id="KW-1185">Reference proteome</keyword>
<evidence type="ECO:0000256" key="4">
    <source>
        <dbReference type="ARBA" id="ARBA00022490"/>
    </source>
</evidence>
<dbReference type="InterPro" id="IPR010920">
    <property type="entry name" value="LSM_dom_sf"/>
</dbReference>
<dbReference type="Proteomes" id="UP000012073">
    <property type="component" value="Unassembled WGS sequence"/>
</dbReference>
<evidence type="ECO:0000256" key="2">
    <source>
        <dbReference type="ARBA" id="ARBA00004496"/>
    </source>
</evidence>
<dbReference type="InterPro" id="IPR001163">
    <property type="entry name" value="Sm_dom_euk/arc"/>
</dbReference>
<dbReference type="Pfam" id="PF01423">
    <property type="entry name" value="LSM"/>
    <property type="match status" value="1"/>
</dbReference>
<accession>R7QDE4</accession>
<dbReference type="GeneID" id="17322993"/>
<dbReference type="SUPFAM" id="SSF50182">
    <property type="entry name" value="Sm-like ribonucleoproteins"/>
    <property type="match status" value="1"/>
</dbReference>
<evidence type="ECO:0000256" key="5">
    <source>
        <dbReference type="ARBA" id="ARBA00022664"/>
    </source>
</evidence>
<dbReference type="Gene3D" id="2.30.30.100">
    <property type="match status" value="1"/>
</dbReference>
<comment type="subcellular location">
    <subcellularLocation>
        <location evidence="2">Cytoplasm</location>
    </subcellularLocation>
    <subcellularLocation>
        <location evidence="1">Nucleus</location>
    </subcellularLocation>
</comment>
<dbReference type="OMA" id="MGTTKMV"/>
<dbReference type="PhylomeDB" id="R7QDE4"/>
<dbReference type="STRING" id="2769.R7QDE4"/>
<evidence type="ECO:0000256" key="3">
    <source>
        <dbReference type="ARBA" id="ARBA00009123"/>
    </source>
</evidence>
<dbReference type="SMART" id="SM00651">
    <property type="entry name" value="Sm"/>
    <property type="match status" value="1"/>
</dbReference>
<dbReference type="CDD" id="cd01717">
    <property type="entry name" value="Sm_B"/>
    <property type="match status" value="1"/>
</dbReference>
<dbReference type="GO" id="GO:0000398">
    <property type="term" value="P:mRNA splicing, via spliceosome"/>
    <property type="evidence" value="ECO:0007669"/>
    <property type="project" value="TreeGrafter"/>
</dbReference>
<evidence type="ECO:0000259" key="12">
    <source>
        <dbReference type="PROSITE" id="PS52002"/>
    </source>
</evidence>
<evidence type="ECO:0000256" key="10">
    <source>
        <dbReference type="ARBA" id="ARBA00041355"/>
    </source>
</evidence>
<evidence type="ECO:0000256" key="8">
    <source>
        <dbReference type="ARBA" id="ARBA00023242"/>
    </source>
</evidence>
<dbReference type="InterPro" id="IPR050914">
    <property type="entry name" value="snRNP_SmB/NAA38-like"/>
</dbReference>
<dbReference type="PROSITE" id="PS52002">
    <property type="entry name" value="SM"/>
    <property type="match status" value="1"/>
</dbReference>
<feature type="domain" description="Sm" evidence="12">
    <location>
        <begin position="4"/>
        <end position="81"/>
    </location>
</feature>
<comment type="similarity">
    <text evidence="3">Belongs to the snRNP SmB/SmN family.</text>
</comment>
<dbReference type="GO" id="GO:0005685">
    <property type="term" value="C:U1 snRNP"/>
    <property type="evidence" value="ECO:0007669"/>
    <property type="project" value="TreeGrafter"/>
</dbReference>
<dbReference type="GO" id="GO:0005737">
    <property type="term" value="C:cytoplasm"/>
    <property type="evidence" value="ECO:0007669"/>
    <property type="project" value="UniProtKB-SubCell"/>
</dbReference>
<keyword evidence="8" id="KW-0539">Nucleus</keyword>
<dbReference type="GO" id="GO:0005686">
    <property type="term" value="C:U2 snRNP"/>
    <property type="evidence" value="ECO:0007669"/>
    <property type="project" value="TreeGrafter"/>
</dbReference>
<evidence type="ECO:0000313" key="13">
    <source>
        <dbReference type="EMBL" id="CDF35461.1"/>
    </source>
</evidence>
<keyword evidence="9" id="KW-0687">Ribonucleoprotein</keyword>
<feature type="region of interest" description="Disordered" evidence="11">
    <location>
        <begin position="174"/>
        <end position="195"/>
    </location>
</feature>
<gene>
    <name evidence="13" type="ORF">CHC_T00010242001</name>
</gene>
<keyword evidence="5" id="KW-0507">mRNA processing</keyword>